<dbReference type="EMBL" id="MCGO01000015">
    <property type="protein sequence ID" value="ORY46748.1"/>
    <property type="molecule type" value="Genomic_DNA"/>
</dbReference>
<protein>
    <submittedName>
        <fullName evidence="1">Uncharacterized protein</fullName>
    </submittedName>
</protein>
<organism evidence="1 2">
    <name type="scientific">Rhizoclosmatium globosum</name>
    <dbReference type="NCBI Taxonomy" id="329046"/>
    <lineage>
        <taxon>Eukaryota</taxon>
        <taxon>Fungi</taxon>
        <taxon>Fungi incertae sedis</taxon>
        <taxon>Chytridiomycota</taxon>
        <taxon>Chytridiomycota incertae sedis</taxon>
        <taxon>Chytridiomycetes</taxon>
        <taxon>Chytridiales</taxon>
        <taxon>Chytriomycetaceae</taxon>
        <taxon>Rhizoclosmatium</taxon>
    </lineage>
</organism>
<comment type="caution">
    <text evidence="1">The sequence shown here is derived from an EMBL/GenBank/DDBJ whole genome shotgun (WGS) entry which is preliminary data.</text>
</comment>
<name>A0A1Y2CI74_9FUNG</name>
<accession>A0A1Y2CI74</accession>
<keyword evidence="2" id="KW-1185">Reference proteome</keyword>
<dbReference type="OrthoDB" id="405906at2759"/>
<reference evidence="1 2" key="1">
    <citation type="submission" date="2016-07" db="EMBL/GenBank/DDBJ databases">
        <title>Pervasive Adenine N6-methylation of Active Genes in Fungi.</title>
        <authorList>
            <consortium name="DOE Joint Genome Institute"/>
            <person name="Mondo S.J."/>
            <person name="Dannebaum R.O."/>
            <person name="Kuo R.C."/>
            <person name="Labutti K."/>
            <person name="Haridas S."/>
            <person name="Kuo A."/>
            <person name="Salamov A."/>
            <person name="Ahrendt S.R."/>
            <person name="Lipzen A."/>
            <person name="Sullivan W."/>
            <person name="Andreopoulos W.B."/>
            <person name="Clum A."/>
            <person name="Lindquist E."/>
            <person name="Daum C."/>
            <person name="Ramamoorthy G.K."/>
            <person name="Gryganskyi A."/>
            <person name="Culley D."/>
            <person name="Magnuson J.K."/>
            <person name="James T.Y."/>
            <person name="O'Malley M.A."/>
            <person name="Stajich J.E."/>
            <person name="Spatafora J.W."/>
            <person name="Visel A."/>
            <person name="Grigoriev I.V."/>
        </authorList>
    </citation>
    <scope>NUCLEOTIDE SEQUENCE [LARGE SCALE GENOMIC DNA]</scope>
    <source>
        <strain evidence="1 2">JEL800</strain>
    </source>
</reference>
<evidence type="ECO:0000313" key="1">
    <source>
        <dbReference type="EMBL" id="ORY46748.1"/>
    </source>
</evidence>
<dbReference type="AlphaFoldDB" id="A0A1Y2CI74"/>
<gene>
    <name evidence="1" type="ORF">BCR33DRAFT_808716</name>
</gene>
<evidence type="ECO:0000313" key="2">
    <source>
        <dbReference type="Proteomes" id="UP000193642"/>
    </source>
</evidence>
<dbReference type="Proteomes" id="UP000193642">
    <property type="component" value="Unassembled WGS sequence"/>
</dbReference>
<sequence>MVVVEYIGFYGYQNLLKVAIYSIKLKFEFYLLNLLNERLKVSSSAQPFALANKTGSTPQLTPLCSPKIKAVKTFTSFSDEEMGCSQGTEGRAAHRKSQAFTLADAEMEGVKVIDI</sequence>
<proteinExistence type="predicted"/>